<gene>
    <name evidence="3" type="ORF">CLI71_05125</name>
</gene>
<dbReference type="AlphaFoldDB" id="A0A2A6EGE8"/>
<dbReference type="InterPro" id="IPR051083">
    <property type="entry name" value="GrpII_Intron_Splice-Mob/Def"/>
</dbReference>
<keyword evidence="3" id="KW-0808">Transferase</keyword>
<evidence type="ECO:0000259" key="2">
    <source>
        <dbReference type="PROSITE" id="PS50878"/>
    </source>
</evidence>
<feature type="domain" description="Reverse transcriptase" evidence="2">
    <location>
        <begin position="1"/>
        <end position="263"/>
    </location>
</feature>
<evidence type="ECO:0000313" key="3">
    <source>
        <dbReference type="EMBL" id="PDP60517.1"/>
    </source>
</evidence>
<proteinExistence type="inferred from homology"/>
<dbReference type="SUPFAM" id="SSF56672">
    <property type="entry name" value="DNA/RNA polymerases"/>
    <property type="match status" value="1"/>
</dbReference>
<dbReference type="EMBL" id="NSLY01000010">
    <property type="protein sequence ID" value="PDP60517.1"/>
    <property type="molecule type" value="Genomic_DNA"/>
</dbReference>
<comment type="caution">
    <text evidence="3">The sequence shown here is derived from an EMBL/GenBank/DDBJ whole genome shotgun (WGS) entry which is preliminary data.</text>
</comment>
<dbReference type="Pfam" id="PF00078">
    <property type="entry name" value="RVT_1"/>
    <property type="match status" value="1"/>
</dbReference>
<accession>A0A2A6EGE8</accession>
<protein>
    <submittedName>
        <fullName evidence="3">Reverse transcriptase</fullName>
    </submittedName>
</protein>
<evidence type="ECO:0000313" key="4">
    <source>
        <dbReference type="Proteomes" id="UP000219058"/>
    </source>
</evidence>
<dbReference type="InterPro" id="IPR043128">
    <property type="entry name" value="Rev_trsase/Diguanyl_cyclase"/>
</dbReference>
<organism evidence="3 4">
    <name type="scientific">Prevotella intermedia</name>
    <dbReference type="NCBI Taxonomy" id="28131"/>
    <lineage>
        <taxon>Bacteria</taxon>
        <taxon>Pseudomonadati</taxon>
        <taxon>Bacteroidota</taxon>
        <taxon>Bacteroidia</taxon>
        <taxon>Bacteroidales</taxon>
        <taxon>Prevotellaceae</taxon>
        <taxon>Prevotella</taxon>
    </lineage>
</organism>
<evidence type="ECO:0000256" key="1">
    <source>
        <dbReference type="ARBA" id="ARBA00034120"/>
    </source>
</evidence>
<dbReference type="InterPro" id="IPR043502">
    <property type="entry name" value="DNA/RNA_pol_sf"/>
</dbReference>
<keyword evidence="3" id="KW-0548">Nucleotidyltransferase</keyword>
<dbReference type="Gene3D" id="3.30.70.270">
    <property type="match status" value="1"/>
</dbReference>
<dbReference type="NCBIfam" id="NF041747">
    <property type="entry name" value="Drt3a"/>
    <property type="match status" value="1"/>
</dbReference>
<dbReference type="GO" id="GO:0003964">
    <property type="term" value="F:RNA-directed DNA polymerase activity"/>
    <property type="evidence" value="ECO:0007669"/>
    <property type="project" value="UniProtKB-KW"/>
</dbReference>
<name>A0A2A6EGE8_PREIN</name>
<dbReference type="PROSITE" id="PS50878">
    <property type="entry name" value="RT_POL"/>
    <property type="match status" value="1"/>
</dbReference>
<dbReference type="Proteomes" id="UP000219058">
    <property type="component" value="Unassembled WGS sequence"/>
</dbReference>
<comment type="similarity">
    <text evidence="1">Belongs to the bacterial reverse transcriptase family.</text>
</comment>
<dbReference type="PANTHER" id="PTHR34047:SF8">
    <property type="entry name" value="PROTEIN YKFC"/>
    <property type="match status" value="1"/>
</dbReference>
<dbReference type="PANTHER" id="PTHR34047">
    <property type="entry name" value="NUCLEAR INTRON MATURASE 1, MITOCHONDRIAL-RELATED"/>
    <property type="match status" value="1"/>
</dbReference>
<sequence>MYSQSFSPYNLYSCVTQSERRNRGLSKEDFIQKLELCVGNTIDEGRYDFKIKTSGDLYLNGQPKDSIEYLCQDLVLRKLYNNIKRIYRVEQSNRDQIVKQIGSLLKEKTSKWIIRIDIRHFYETINRNQIIEKFQAKGRLSRQSINLLIKLFSNPVISSNKGLPRGLSISSVMSELYMKYFDLEIRRMNGVYYYARFVDDIIVFCSSKRYQEEVWEEIPKILSGINLQLNSSKSHKWNAHIAVKPIDTSKLKHKELTYLGYKFIPQEDYNLEITIADKKINTIKTRITKSFVRFAKDGDFSKLKNRIKFLTGNFTLYNPSTLLPIKVGIYFNYNMITDKTQLYNLDKYYQRLLHCKRGRLGTRLAVKISTDQRKDLSKYSFFFGFEKHVNHFFTSAMLADINNCWQ</sequence>
<reference evidence="3 4" key="1">
    <citation type="submission" date="2017-09" db="EMBL/GenBank/DDBJ databases">
        <title>Phase variable restriction modification systems are present in the genome sequences of periodontal pathogens Prevotella intermedia, Tannerella forsythia and Porphyromonas gingivalis.</title>
        <authorList>
            <person name="Haigh R.D."/>
            <person name="Crawford L."/>
            <person name="Ralph J."/>
            <person name="Wanford J."/>
            <person name="Vartoukian S.R."/>
            <person name="Hijazib K."/>
            <person name="Wade W."/>
            <person name="Oggioni M.R."/>
        </authorList>
    </citation>
    <scope>NUCLEOTIDE SEQUENCE [LARGE SCALE GENOMIC DNA]</scope>
    <source>
        <strain evidence="3 4">WW2834</strain>
    </source>
</reference>
<dbReference type="RefSeq" id="WP_097549962.1">
    <property type="nucleotide sequence ID" value="NZ_NSLY01000010.1"/>
</dbReference>
<dbReference type="CDD" id="cd01646">
    <property type="entry name" value="RT_Bac_retron_I"/>
    <property type="match status" value="1"/>
</dbReference>
<dbReference type="InterPro" id="IPR000477">
    <property type="entry name" value="RT_dom"/>
</dbReference>
<keyword evidence="3" id="KW-0695">RNA-directed DNA polymerase</keyword>